<keyword evidence="3" id="KW-0813">Transport</keyword>
<feature type="transmembrane region" description="Helical" evidence="11">
    <location>
        <begin position="616"/>
        <end position="639"/>
    </location>
</feature>
<dbReference type="InterPro" id="IPR043926">
    <property type="entry name" value="ABCG_dom"/>
</dbReference>
<dbReference type="FunFam" id="3.40.50.300:FF:000054">
    <property type="entry name" value="ABC multidrug transporter atrF"/>
    <property type="match status" value="1"/>
</dbReference>
<keyword evidence="5" id="KW-0547">Nucleotide-binding</keyword>
<dbReference type="RefSeq" id="XP_028479591.1">
    <property type="nucleotide sequence ID" value="XM_028620619.1"/>
</dbReference>
<evidence type="ECO:0000256" key="5">
    <source>
        <dbReference type="ARBA" id="ARBA00022741"/>
    </source>
</evidence>
<reference evidence="13 14" key="1">
    <citation type="submission" date="2018-11" db="EMBL/GenBank/DDBJ databases">
        <title>Genome sequence of Apiotrichum porosum DSM 27194.</title>
        <authorList>
            <person name="Aliyu H."/>
            <person name="Gorte O."/>
            <person name="Ochsenreither K."/>
        </authorList>
    </citation>
    <scope>NUCLEOTIDE SEQUENCE [LARGE SCALE GENOMIC DNA]</scope>
    <source>
        <strain evidence="13 14">DSM 27194</strain>
    </source>
</reference>
<feature type="transmembrane region" description="Helical" evidence="11">
    <location>
        <begin position="1181"/>
        <end position="1202"/>
    </location>
</feature>
<evidence type="ECO:0000256" key="2">
    <source>
        <dbReference type="ARBA" id="ARBA00006012"/>
    </source>
</evidence>
<dbReference type="Pfam" id="PF00005">
    <property type="entry name" value="ABC_tran"/>
    <property type="match status" value="2"/>
</dbReference>
<dbReference type="Pfam" id="PF14510">
    <property type="entry name" value="ABC_trans_N"/>
    <property type="match status" value="1"/>
</dbReference>
<dbReference type="Pfam" id="PF19055">
    <property type="entry name" value="ABC2_membrane_7"/>
    <property type="match status" value="1"/>
</dbReference>
<evidence type="ECO:0000256" key="8">
    <source>
        <dbReference type="ARBA" id="ARBA00023136"/>
    </source>
</evidence>
<keyword evidence="8 11" id="KW-0472">Membrane</keyword>
<dbReference type="InterPro" id="IPR027417">
    <property type="entry name" value="P-loop_NTPase"/>
</dbReference>
<feature type="transmembrane region" description="Helical" evidence="11">
    <location>
        <begin position="1334"/>
        <end position="1351"/>
    </location>
</feature>
<comment type="subcellular location">
    <subcellularLocation>
        <location evidence="1">Membrane</location>
        <topology evidence="1">Multi-pass membrane protein</topology>
    </subcellularLocation>
</comment>
<evidence type="ECO:0000313" key="13">
    <source>
        <dbReference type="EMBL" id="RSH86806.1"/>
    </source>
</evidence>
<feature type="region of interest" description="Disordered" evidence="10">
    <location>
        <begin position="1484"/>
        <end position="1548"/>
    </location>
</feature>
<evidence type="ECO:0000313" key="14">
    <source>
        <dbReference type="Proteomes" id="UP000279236"/>
    </source>
</evidence>
<dbReference type="CDD" id="cd03233">
    <property type="entry name" value="ABCG_PDR_domain1"/>
    <property type="match status" value="1"/>
</dbReference>
<dbReference type="InterPro" id="IPR013525">
    <property type="entry name" value="ABC2_TM"/>
</dbReference>
<comment type="catalytic activity">
    <reaction evidence="9">
        <text>itraconazole(in) + ATP + H2O = itraconazole(out) + ADP + phosphate + H(+)</text>
        <dbReference type="Rhea" id="RHEA:33503"/>
        <dbReference type="ChEBI" id="CHEBI:6076"/>
        <dbReference type="ChEBI" id="CHEBI:15377"/>
        <dbReference type="ChEBI" id="CHEBI:15378"/>
        <dbReference type="ChEBI" id="CHEBI:30616"/>
        <dbReference type="ChEBI" id="CHEBI:43474"/>
        <dbReference type="ChEBI" id="CHEBI:456216"/>
    </reaction>
    <physiologicalReaction direction="left-to-right" evidence="9">
        <dbReference type="Rhea" id="RHEA:33504"/>
    </physiologicalReaction>
</comment>
<dbReference type="Pfam" id="PF01061">
    <property type="entry name" value="ABC2_membrane"/>
    <property type="match status" value="2"/>
</dbReference>
<feature type="region of interest" description="Disordered" evidence="10">
    <location>
        <begin position="1"/>
        <end position="27"/>
    </location>
</feature>
<dbReference type="SUPFAM" id="SSF52540">
    <property type="entry name" value="P-loop containing nucleoside triphosphate hydrolases"/>
    <property type="match status" value="2"/>
</dbReference>
<keyword evidence="7 11" id="KW-1133">Transmembrane helix</keyword>
<dbReference type="InterPro" id="IPR034003">
    <property type="entry name" value="ABCG_PDR_2"/>
</dbReference>
<dbReference type="GO" id="GO:0005524">
    <property type="term" value="F:ATP binding"/>
    <property type="evidence" value="ECO:0007669"/>
    <property type="project" value="UniProtKB-KW"/>
</dbReference>
<dbReference type="PROSITE" id="PS50893">
    <property type="entry name" value="ABC_TRANSPORTER_2"/>
    <property type="match status" value="2"/>
</dbReference>
<keyword evidence="6" id="KW-0067">ATP-binding</keyword>
<evidence type="ECO:0000256" key="6">
    <source>
        <dbReference type="ARBA" id="ARBA00022840"/>
    </source>
</evidence>
<evidence type="ECO:0000256" key="1">
    <source>
        <dbReference type="ARBA" id="ARBA00004141"/>
    </source>
</evidence>
<feature type="transmembrane region" description="Helical" evidence="11">
    <location>
        <begin position="506"/>
        <end position="528"/>
    </location>
</feature>
<name>A0A427Y6X3_9TREE</name>
<dbReference type="InterPro" id="IPR017871">
    <property type="entry name" value="ABC_transporter-like_CS"/>
</dbReference>
<dbReference type="PROSITE" id="PS00211">
    <property type="entry name" value="ABC_TRANSPORTER_1"/>
    <property type="match status" value="1"/>
</dbReference>
<dbReference type="GO" id="GO:0016020">
    <property type="term" value="C:membrane"/>
    <property type="evidence" value="ECO:0007669"/>
    <property type="project" value="UniProtKB-SubCell"/>
</dbReference>
<dbReference type="SMART" id="SM00382">
    <property type="entry name" value="AAA"/>
    <property type="match status" value="2"/>
</dbReference>
<dbReference type="Proteomes" id="UP000279236">
    <property type="component" value="Unassembled WGS sequence"/>
</dbReference>
<evidence type="ECO:0000256" key="11">
    <source>
        <dbReference type="SAM" id="Phobius"/>
    </source>
</evidence>
<feature type="transmembrane region" description="Helical" evidence="11">
    <location>
        <begin position="535"/>
        <end position="555"/>
    </location>
</feature>
<keyword evidence="4 11" id="KW-0812">Transmembrane</keyword>
<dbReference type="Gene3D" id="3.40.50.300">
    <property type="entry name" value="P-loop containing nucleotide triphosphate hydrolases"/>
    <property type="match status" value="2"/>
</dbReference>
<dbReference type="PANTHER" id="PTHR19241">
    <property type="entry name" value="ATP-BINDING CASSETTE TRANSPORTER"/>
    <property type="match status" value="1"/>
</dbReference>
<comment type="caution">
    <text evidence="13">The sequence shown here is derived from an EMBL/GenBank/DDBJ whole genome shotgun (WGS) entry which is preliminary data.</text>
</comment>
<dbReference type="InterPro" id="IPR029481">
    <property type="entry name" value="ABC_trans_N"/>
</dbReference>
<dbReference type="InterPro" id="IPR003593">
    <property type="entry name" value="AAA+_ATPase"/>
</dbReference>
<keyword evidence="14" id="KW-1185">Reference proteome</keyword>
<organism evidence="13 14">
    <name type="scientific">Apiotrichum porosum</name>
    <dbReference type="NCBI Taxonomy" id="105984"/>
    <lineage>
        <taxon>Eukaryota</taxon>
        <taxon>Fungi</taxon>
        <taxon>Dikarya</taxon>
        <taxon>Basidiomycota</taxon>
        <taxon>Agaricomycotina</taxon>
        <taxon>Tremellomycetes</taxon>
        <taxon>Trichosporonales</taxon>
        <taxon>Trichosporonaceae</taxon>
        <taxon>Apiotrichum</taxon>
    </lineage>
</organism>
<dbReference type="CDD" id="cd03232">
    <property type="entry name" value="ABCG_PDR_domain2"/>
    <property type="match status" value="1"/>
</dbReference>
<feature type="transmembrane region" description="Helical" evidence="11">
    <location>
        <begin position="651"/>
        <end position="671"/>
    </location>
</feature>
<dbReference type="EMBL" id="RSCE01000002">
    <property type="protein sequence ID" value="RSH86806.1"/>
    <property type="molecule type" value="Genomic_DNA"/>
</dbReference>
<dbReference type="Pfam" id="PF06422">
    <property type="entry name" value="PDR_CDR"/>
    <property type="match status" value="1"/>
</dbReference>
<sequence>MSLIGGFNFGPNDRTEQSDGVPHSPHTKDILRHERHLSQQDETLGDPETTLKSKQHVASLARQFSRDSLAGKEDIFNYVKGSHLDPFSETFDAQQWTKQLTEVSRNEGRLSRTSGVAFRNLGVYGYGSEADYQQTVGNIFYHLLQQARDHLGHSRRKVQILTGFDGVLDSGEMLVVLGPPGSGCTTFLKTIAGNMHGIYLDEGVEMNYRGITLEQMNSQFRGESIYTAEVDVHFPKLLVGDTLAFAARARAPVNPPGGLSQAKFASYMKDIVMAVFGITHTINTKVGNDFIRGVSGGERKRVTIAEATLAGAPLQCWDNSTRGLDSANALQFCKTIRAQTEYFGTTAVVAIYQAPQVAYDIFDKVSVIYDGQQIFYGRCDMAKDFFVRMGFHCPREQTTPDFLTSLTSPNERQARWGFEHTVPTNADEFVRRWKASPEYEQLLADITAFEQRHPVNGEEYDKFLASRRQQQSKHARVKSPYTLSYGGQIKLCLIRGYQRLASDPSMVVAMLIGNSVMALITSSIFYNLPSTTGSFFSRCAALFFAILLNAFSSALEILTQYAQRPIVEKHNEYAFYRPSAEAFASILCDIPYKLMNAVAFNTVTYFMVNLRREPGAFFFFFLVTFLLTMTMSMLFRAIASISRTREQAMPLAGLMILSLVLYTGFTIPKAYMLGWASWIRFINPIGYGFESLLINEFTNRNFTCSQFIPSMGPYVNVTGLARVCTTVGAAAGADFVNGDTYLWEAYGYKHSHKWRNVGFIICLMLFFMFLYLLATESIQARKSKGEVLIYPRLRIPDEFKHKGKQDDAEAAMAGAARKAHLANDTKGQPELEDTVIQKQTSLFSWQDVTLDIKIKGEPRRLLDHVDGWVKPGTLTALMGVSGAGKTVLLDTLAERMTLGVIGGDVLVDGSPRDQSFQRKIGYVQQQDLHLETSTVREALRFSACLRQPRSVPRKEKYDYVEEILKLLEMDTYAEAVVGTPGEGLNVEQRKRLTIAVELVAKPQLLLFLDEPTSGLDSQTSWNILKLLEKLTAHQQAILCTIHQPSAMLFQQFDRLLFLAKGGRPVYFGKIGKGSSDLVDYFVRNGAPPPPKGGNPAEWIFNAIGAAPGSHTDVDWVETWNKSPEKAEVHAELTRIRDEGDALAEVHQDDGPVQDSSYAAPFGEQLREVYVRIMQQYWRTPTYIWSKFLLTSVTGLFIGFSFFKAGTSQQGLQNQLFSVFMVFTTFGQLSQQIMPTFVTQRSLYEVRERPSRTYSWIVFMMSNILAEIPWDLAVGTTMFCQWYYPPGFYRNAIEAGQVTERGGLMWLYLVIFMLFISTFTHMVVAGVELAETASFFANFMFSMSLIFCGVMVPRSKLPGFWKFMNRVSPFTYFVEGMLSVATANTEVVCAANEYRPIVPPGNLTCAEYMGPYMAAAGGYLKDPSAITNCEFCAISSTNTFLKSVDVYYSHRWRNWGLIWVYIVFNISASLLLYWFLRVPHKKLDSTKEGKHHHRRRRHSILSRRSSRASHSSHPNTAAETPVVTEKAPPLPTDVSPPGSTPSESINHEIASVTTQLYAEKHTNAPQS</sequence>
<accession>A0A427Y6X3</accession>
<dbReference type="STRING" id="105984.A0A427Y6X3"/>
<gene>
    <name evidence="13" type="ORF">EHS24_005080</name>
</gene>
<feature type="transmembrane region" description="Helical" evidence="11">
    <location>
        <begin position="757"/>
        <end position="774"/>
    </location>
</feature>
<evidence type="ECO:0000256" key="10">
    <source>
        <dbReference type="SAM" id="MobiDB-lite"/>
    </source>
</evidence>
<evidence type="ECO:0000256" key="3">
    <source>
        <dbReference type="ARBA" id="ARBA00022448"/>
    </source>
</evidence>
<evidence type="ECO:0000256" key="9">
    <source>
        <dbReference type="ARBA" id="ARBA00051750"/>
    </source>
</evidence>
<dbReference type="GO" id="GO:0016887">
    <property type="term" value="F:ATP hydrolysis activity"/>
    <property type="evidence" value="ECO:0007669"/>
    <property type="project" value="InterPro"/>
</dbReference>
<feature type="domain" description="ABC transporter" evidence="12">
    <location>
        <begin position="141"/>
        <end position="395"/>
    </location>
</feature>
<evidence type="ECO:0000256" key="4">
    <source>
        <dbReference type="ARBA" id="ARBA00022692"/>
    </source>
</evidence>
<feature type="transmembrane region" description="Helical" evidence="11">
    <location>
        <begin position="1303"/>
        <end position="1322"/>
    </location>
</feature>
<evidence type="ECO:0000259" key="12">
    <source>
        <dbReference type="PROSITE" id="PS50893"/>
    </source>
</evidence>
<dbReference type="GeneID" id="39589623"/>
<protein>
    <recommendedName>
        <fullName evidence="12">ABC transporter domain-containing protein</fullName>
    </recommendedName>
</protein>
<evidence type="ECO:0000256" key="7">
    <source>
        <dbReference type="ARBA" id="ARBA00022989"/>
    </source>
</evidence>
<feature type="compositionally biased region" description="Basic residues" evidence="10">
    <location>
        <begin position="1488"/>
        <end position="1506"/>
    </location>
</feature>
<feature type="transmembrane region" description="Helical" evidence="11">
    <location>
        <begin position="1214"/>
        <end position="1232"/>
    </location>
</feature>
<proteinExistence type="inferred from homology"/>
<dbReference type="InterPro" id="IPR010929">
    <property type="entry name" value="PDR_CDR_ABC"/>
</dbReference>
<dbReference type="InterPro" id="IPR034001">
    <property type="entry name" value="ABCG_PDR_1"/>
</dbReference>
<dbReference type="GO" id="GO:0140359">
    <property type="term" value="F:ABC-type transporter activity"/>
    <property type="evidence" value="ECO:0007669"/>
    <property type="project" value="InterPro"/>
</dbReference>
<feature type="transmembrane region" description="Helical" evidence="11">
    <location>
        <begin position="1457"/>
        <end position="1475"/>
    </location>
</feature>
<comment type="similarity">
    <text evidence="2">Belongs to the ABC transporter superfamily. ABCG family. PDR (TC 3.A.1.205) subfamily.</text>
</comment>
<dbReference type="InterPro" id="IPR003439">
    <property type="entry name" value="ABC_transporter-like_ATP-bd"/>
</dbReference>
<dbReference type="OrthoDB" id="245989at2759"/>
<feature type="domain" description="ABC transporter" evidence="12">
    <location>
        <begin position="843"/>
        <end position="1085"/>
    </location>
</feature>